<dbReference type="InterPro" id="IPR000184">
    <property type="entry name" value="Bac_surfAg_D15"/>
</dbReference>
<protein>
    <submittedName>
        <fullName evidence="4">Outer plastid envelop protein 75</fullName>
    </submittedName>
</protein>
<dbReference type="InterPro" id="IPR039910">
    <property type="entry name" value="D15-like"/>
</dbReference>
<feature type="domain" description="Bacterial surface antigen (D15)" evidence="3">
    <location>
        <begin position="1468"/>
        <end position="1577"/>
    </location>
</feature>
<geneLocation type="nucleomorph" evidence="4"/>
<evidence type="ECO:0000313" key="4">
    <source>
        <dbReference type="EMBL" id="BAS01491.1"/>
    </source>
</evidence>
<dbReference type="PANTHER" id="PTHR12815">
    <property type="entry name" value="SORTING AND ASSEMBLY MACHINERY SAMM50 PROTEIN FAMILY MEMBER"/>
    <property type="match status" value="1"/>
</dbReference>
<evidence type="ECO:0000256" key="1">
    <source>
        <dbReference type="ARBA" id="ARBA00004370"/>
    </source>
</evidence>
<evidence type="ECO:0000256" key="2">
    <source>
        <dbReference type="ARBA" id="ARBA00023136"/>
    </source>
</evidence>
<comment type="subcellular location">
    <subcellularLocation>
        <location evidence="1">Membrane</location>
    </subcellularLocation>
</comment>
<name>A0A0H5BH01_9EUKA</name>
<gene>
    <name evidence="4" type="primary">toc75</name>
</gene>
<proteinExistence type="predicted"/>
<reference evidence="4" key="1">
    <citation type="journal article" date="2015" name="Genome Biol. Evol.">
        <title>Nucleomorph Genome Sequences of Two Chlorarachniophytes, Amorphochlora amoebiformis and Lotharella vacuolata.</title>
        <authorList>
            <person name="Suzuki S."/>
            <person name="Shirato S."/>
            <person name="Hirakawa Y."/>
            <person name="Ishida K."/>
        </authorList>
    </citation>
    <scope>NUCLEOTIDE SEQUENCE</scope>
    <source>
        <strain evidence="4">CCMP240</strain>
    </source>
</reference>
<dbReference type="Gene3D" id="2.40.160.50">
    <property type="entry name" value="membrane protein fhac: a member of the omp85/tpsb transporter family"/>
    <property type="match status" value="1"/>
</dbReference>
<dbReference type="GO" id="GO:0019867">
    <property type="term" value="C:outer membrane"/>
    <property type="evidence" value="ECO:0007669"/>
    <property type="project" value="InterPro"/>
</dbReference>
<dbReference type="EMBL" id="AB996599">
    <property type="protein sequence ID" value="BAS01491.1"/>
    <property type="molecule type" value="Genomic_DNA"/>
</dbReference>
<sequence length="1594" mass="190054">MCNCEDFDSEKNLINKFFSKIDKIPEFVINNIRFIDSYQREQFQILKKSIASKTYDSKLYYEMLYSLDHYQWKINSFKNFLKQKFDNSIGLSCKSVQILCFYSLIIYEKTINSEIYSNIQEVLKTCSCKLDSMKKMIHKKVSDSNIYIKEFFEINSKNFKILDKSLVKIIEEYKTDLGTEFNMDKDMLDKIDIEMICRYKMHKFFEKINKKIELSKRSIFQKIQKTEIYSAVKNSVEECSNNISKIYDSNKFVTEISDKVKSFLYNTNTKFSSEQYFICNSINFIGLNSDDMIKLNKSLNKCFLTKKNKVCHRKYLFNDILFLKKTKLFKNIKVYVCKNNQFNNGYDIFFKLQKFQNDKIRKISFSYANLLPNYIKNLIISEFTGKESSLTNLSIIKHTLDSWYSKWDYLGSHVDSIKKISSGYYQIYVKEIFIDSINFFLMNYDEYFFSPFYKKDIRLSEDVQKRDEYVIQDEEDFDIYEDPATTIFLKLCSSKVGQPYDSNLDEVCFEFEDEVAFSTICVPLMDDSYDIYDESLDEAYTYFREENKEKKKEKKELDIRKVNFEDWYDNARLPTKKENKKSFVNSPMNNKYKFMTYNDEFDINPVFLDILVFSEICDESSIRGQTEIFFPRHDLFAKNELKKYRHFDVDDFLDSLIDVEWCITTISDKIEMITIHYQNYLFFANYVFIARDDLEFEIEYFLPFFNVNSDSALSSMFFLLFNETGCVVLQDMDDDYDNYIELNDEIYLSHEQSYSAFNSKFLDLKNGIKKDYFLYNETKSFNDRKTDLLFDYLDYDDLEAFFYGNTDLFKLKNYKNSTRTLIKEKDYLQKNLNLLTLNNNLILSNEYFRKKIENDNLLNDIYQTKIKYYISNKFKKHKNSLDSTNINPEHDYDKIYQDFAESYERRGKIWELEDYPEELHPGSKRLVDAVYPEFKDVRKMYPRQAFLNNKKIYKESESNLYYFKKYYQYSPKISYYTYIIEPEIKFIDGLILNNISKKNKKYTNKDSSSKSNISINKNIFKVNISKTTTYYSNPIEAFFARKYEIYDKIDSYLNNSVKTKRKLSKNSFYDKDFDIEDDLITYKSGVKLILDEKINLRSKYVTAYTLNYIIFTDEYLDDEAIEEFYTGSSRNSTKTGNINRDGYLYTTSLQNLDVKISTQGCYVRNSLKLLSGTIIGSKLLFFMELGCGINGIYGKTILDLTNYNLINSNFIKKIYYYINRNINIFRIDLKINQIRKKIEKISVNAIQYYLNLPNKKKIGFDFLSIMEKDFIKKIYFYIKGINAKITNINEIFFNVSILNSSKLFNELNNFHRNIIKKNTVVKKIKNNMARILHYDQYSNYFNQMQQMLFNKFNLIIKEICKNPRYNKTVINNKIISKHFFFFRNTSYMIKRYINKSNFITYSFWGNNINLNTKKTVKINKNPLKIDIIYFLKNIINKANSYNLLLFDSYFIMSLLRKTLNLVISPYPLTLVNHIKLGYSFGHIPFYEGFLMGGPYSVRGYKRGEIGLSKYLLQSSFELRYLKNPFLDAIFLFLDYCSDLNSSEHLVYNPSDYKLCCGQGSSIGLGFFLGEARVEYGFNTTSLKNFINFEYGERY</sequence>
<keyword evidence="4" id="KW-0542">Nucleomorph</keyword>
<accession>A0A0H5BH01</accession>
<organism evidence="4">
    <name type="scientific">Lotharella vacuolata</name>
    <dbReference type="NCBI Taxonomy" id="74820"/>
    <lineage>
        <taxon>Eukaryota</taxon>
        <taxon>Sar</taxon>
        <taxon>Rhizaria</taxon>
        <taxon>Cercozoa</taxon>
        <taxon>Chlorarachniophyceae</taxon>
        <taxon>Lotharella</taxon>
    </lineage>
</organism>
<dbReference type="PANTHER" id="PTHR12815:SF42">
    <property type="entry name" value="BACTERIAL SURFACE ANTIGEN (D15) DOMAIN-CONTAINING PROTEIN"/>
    <property type="match status" value="1"/>
</dbReference>
<keyword evidence="2" id="KW-0472">Membrane</keyword>
<dbReference type="Pfam" id="PF01103">
    <property type="entry name" value="Omp85"/>
    <property type="match status" value="1"/>
</dbReference>
<evidence type="ECO:0000259" key="3">
    <source>
        <dbReference type="Pfam" id="PF01103"/>
    </source>
</evidence>